<reference evidence="1" key="1">
    <citation type="submission" date="2020-04" db="EMBL/GenBank/DDBJ databases">
        <authorList>
            <person name="Chiriac C."/>
            <person name="Salcher M."/>
            <person name="Ghai R."/>
            <person name="Kavagutti S V."/>
        </authorList>
    </citation>
    <scope>NUCLEOTIDE SEQUENCE</scope>
</reference>
<proteinExistence type="predicted"/>
<protein>
    <submittedName>
        <fullName evidence="1">Uncharacterized protein</fullName>
    </submittedName>
</protein>
<organism evidence="1">
    <name type="scientific">uncultured Caudovirales phage</name>
    <dbReference type="NCBI Taxonomy" id="2100421"/>
    <lineage>
        <taxon>Viruses</taxon>
        <taxon>Duplodnaviria</taxon>
        <taxon>Heunggongvirae</taxon>
        <taxon>Uroviricota</taxon>
        <taxon>Caudoviricetes</taxon>
        <taxon>Peduoviridae</taxon>
        <taxon>Maltschvirus</taxon>
        <taxon>Maltschvirus maltsch</taxon>
    </lineage>
</organism>
<evidence type="ECO:0000313" key="1">
    <source>
        <dbReference type="EMBL" id="CAB4157648.1"/>
    </source>
</evidence>
<dbReference type="EMBL" id="LR796662">
    <property type="protein sequence ID" value="CAB4157648.1"/>
    <property type="molecule type" value="Genomic_DNA"/>
</dbReference>
<sequence length="131" mass="15095">MREYTIEELTNKAEKMLDFLQKPLPKNDTADYHDALIKRLDTLNVAMTQSGEYRTAAEYKIECVIDMEIGDKIAEIMDGKLATSTVNMWVKSKAREWSRLKNAFDRINASSVHQIDAIRSILSWEKAKINL</sequence>
<accession>A0A6J5NL50</accession>
<gene>
    <name evidence="1" type="ORF">UFOVP690_36</name>
</gene>
<name>A0A6J5NL50_9CAUD</name>